<evidence type="ECO:0000256" key="1">
    <source>
        <dbReference type="SAM" id="MobiDB-lite"/>
    </source>
</evidence>
<gene>
    <name evidence="2" type="ORF">IEQ34_003179</name>
</gene>
<dbReference type="Proteomes" id="UP000775213">
    <property type="component" value="Unassembled WGS sequence"/>
</dbReference>
<keyword evidence="3" id="KW-1185">Reference proteome</keyword>
<organism evidence="2 3">
    <name type="scientific">Dendrobium chrysotoxum</name>
    <name type="common">Orchid</name>
    <dbReference type="NCBI Taxonomy" id="161865"/>
    <lineage>
        <taxon>Eukaryota</taxon>
        <taxon>Viridiplantae</taxon>
        <taxon>Streptophyta</taxon>
        <taxon>Embryophyta</taxon>
        <taxon>Tracheophyta</taxon>
        <taxon>Spermatophyta</taxon>
        <taxon>Magnoliopsida</taxon>
        <taxon>Liliopsida</taxon>
        <taxon>Asparagales</taxon>
        <taxon>Orchidaceae</taxon>
        <taxon>Epidendroideae</taxon>
        <taxon>Malaxideae</taxon>
        <taxon>Dendrobiinae</taxon>
        <taxon>Dendrobium</taxon>
    </lineage>
</organism>
<sequence>MFYKLNPPLFKGACSAIRIKKYDLQCSYLKDKQREMDMSKKRSRDDITRRNSSEKTGRFSDNARLSKVACKISLPRKEKGWDHQSRDY</sequence>
<dbReference type="EMBL" id="JAGFBR010000004">
    <property type="protein sequence ID" value="KAH0468146.1"/>
    <property type="molecule type" value="Genomic_DNA"/>
</dbReference>
<feature type="region of interest" description="Disordered" evidence="1">
    <location>
        <begin position="33"/>
        <end position="61"/>
    </location>
</feature>
<comment type="caution">
    <text evidence="2">The sequence shown here is derived from an EMBL/GenBank/DDBJ whole genome shotgun (WGS) entry which is preliminary data.</text>
</comment>
<accession>A0AAV7HGJ8</accession>
<proteinExistence type="predicted"/>
<dbReference type="AlphaFoldDB" id="A0AAV7HGJ8"/>
<name>A0AAV7HGJ8_DENCH</name>
<protein>
    <submittedName>
        <fullName evidence="2">Uncharacterized protein</fullName>
    </submittedName>
</protein>
<evidence type="ECO:0000313" key="3">
    <source>
        <dbReference type="Proteomes" id="UP000775213"/>
    </source>
</evidence>
<reference evidence="2 3" key="1">
    <citation type="journal article" date="2021" name="Hortic Res">
        <title>Chromosome-scale assembly of the Dendrobium chrysotoxum genome enhances the understanding of orchid evolution.</title>
        <authorList>
            <person name="Zhang Y."/>
            <person name="Zhang G.Q."/>
            <person name="Zhang D."/>
            <person name="Liu X.D."/>
            <person name="Xu X.Y."/>
            <person name="Sun W.H."/>
            <person name="Yu X."/>
            <person name="Zhu X."/>
            <person name="Wang Z.W."/>
            <person name="Zhao X."/>
            <person name="Zhong W.Y."/>
            <person name="Chen H."/>
            <person name="Yin W.L."/>
            <person name="Huang T."/>
            <person name="Niu S.C."/>
            <person name="Liu Z.J."/>
        </authorList>
    </citation>
    <scope>NUCLEOTIDE SEQUENCE [LARGE SCALE GENOMIC DNA]</scope>
    <source>
        <strain evidence="2">Lindl</strain>
    </source>
</reference>
<feature type="compositionally biased region" description="Basic and acidic residues" evidence="1">
    <location>
        <begin position="33"/>
        <end position="58"/>
    </location>
</feature>
<evidence type="ECO:0000313" key="2">
    <source>
        <dbReference type="EMBL" id="KAH0468146.1"/>
    </source>
</evidence>